<proteinExistence type="inferred from homology"/>
<dbReference type="PANTHER" id="PTHR36091:SF1">
    <property type="entry name" value="ALTERED INHERITANCE OF MITOCHONDRIA PROTEIN 9, MITOCHONDRIAL"/>
    <property type="match status" value="1"/>
</dbReference>
<reference evidence="8" key="1">
    <citation type="journal article" date="2016" name="Genome Announc.">
        <title>Genome sequences of three species of Hanseniaspora isolated from spontaneous wine fermentations.</title>
        <authorList>
            <person name="Sternes P.R."/>
            <person name="Lee D."/>
            <person name="Kutyna D.R."/>
            <person name="Borneman A.R."/>
        </authorList>
    </citation>
    <scope>NUCLEOTIDE SEQUENCE [LARGE SCALE GENOMIC DNA]</scope>
    <source>
        <strain evidence="8">AWRI3580</strain>
    </source>
</reference>
<evidence type="ECO:0000256" key="2">
    <source>
        <dbReference type="ARBA" id="ARBA00005543"/>
    </source>
</evidence>
<dbReference type="AlphaFoldDB" id="A0A1E5RID5"/>
<evidence type="ECO:0000313" key="7">
    <source>
        <dbReference type="EMBL" id="OEJ86661.1"/>
    </source>
</evidence>
<organism evidence="7 8">
    <name type="scientific">Hanseniaspora uvarum</name>
    <name type="common">Yeast</name>
    <name type="synonym">Kloeckera apiculata</name>
    <dbReference type="NCBI Taxonomy" id="29833"/>
    <lineage>
        <taxon>Eukaryota</taxon>
        <taxon>Fungi</taxon>
        <taxon>Dikarya</taxon>
        <taxon>Ascomycota</taxon>
        <taxon>Saccharomycotina</taxon>
        <taxon>Saccharomycetes</taxon>
        <taxon>Saccharomycodales</taxon>
        <taxon>Saccharomycodaceae</taxon>
        <taxon>Hanseniaspora</taxon>
    </lineage>
</organism>
<dbReference type="STRING" id="29833.A0A1E5RID5"/>
<dbReference type="SUPFAM" id="SSF56112">
    <property type="entry name" value="Protein kinase-like (PK-like)"/>
    <property type="match status" value="1"/>
</dbReference>
<evidence type="ECO:0000256" key="6">
    <source>
        <dbReference type="ARBA" id="ARBA00031849"/>
    </source>
</evidence>
<comment type="caution">
    <text evidence="7">The sequence shown here is derived from an EMBL/GenBank/DDBJ whole genome shotgun (WGS) entry which is preliminary data.</text>
</comment>
<dbReference type="InterPro" id="IPR011009">
    <property type="entry name" value="Kinase-like_dom_sf"/>
</dbReference>
<keyword evidence="4" id="KW-0809">Transit peptide</keyword>
<dbReference type="EMBL" id="LPNN01000005">
    <property type="protein sequence ID" value="OEJ86661.1"/>
    <property type="molecule type" value="Genomic_DNA"/>
</dbReference>
<evidence type="ECO:0000256" key="3">
    <source>
        <dbReference type="ARBA" id="ARBA00016197"/>
    </source>
</evidence>
<dbReference type="PANTHER" id="PTHR36091">
    <property type="entry name" value="ALTERED INHERITANCE OF MITOCHONDRIA PROTEIN 9, MITOCHONDRIAL"/>
    <property type="match status" value="1"/>
</dbReference>
<evidence type="ECO:0000313" key="8">
    <source>
        <dbReference type="Proteomes" id="UP000095358"/>
    </source>
</evidence>
<keyword evidence="8" id="KW-1185">Reference proteome</keyword>
<evidence type="ECO:0000256" key="1">
    <source>
        <dbReference type="ARBA" id="ARBA00004173"/>
    </source>
</evidence>
<comment type="similarity">
    <text evidence="2">Belongs to the AIM9 family.</text>
</comment>
<name>A0A1E5RID5_HANUV</name>
<sequence>MFNLALSKTIKPSTFVSLNRGGLFHTSAKTLNSSGNTEDLSKNDAKSNEEFFKYHWGHWLKNDAEEKAKRFTPFSVNGLVDVLNDLRTQTKAAVSSKDAGIPKPFFNPNLTVNLKQNLNKDLFNLDDIKSKLSLKSMESYHEGKHHHIYKITTTEDKDFILRIPYPRDSEHAIATRLRSEVATRDFADLVLKIKTPKVYAYSPTKLSPIKSPFILEEFVEGDLAMKNWNPMIEDTPVDPSTKEHFDNTISQLMGFQSKLASIEFKKFGSLYFANELPTELRTASDYENEIYVGEKGSEFEGRYKIGYTTERSFWRQGKDDILGFEEHRKFLGPWKNASDVLTTYTSLELAVAKAKKASEAEIEVYNKLHLLSKSMIQDKNVNIPGWDALLKPRLQHPDIDPMNCIETPAGLCLVDFENSAINPFILNHAPEFIAYDGPKVYTMETDNEEFKKPGVAEQYMFAYKRTRNLFLWEQALNKEQPELIYSAAPIIKLLKSPIIVAKNKKLVKDYLLINEKIVGVHGAWPMIHEQKIVAEKEAPVKFTGKEIEEITNAINAYNEELIKEPFAATQNWIPSDMYDEFVKQGIIKKEKDANGDSILDFARLGF</sequence>
<accession>A0A1E5RID5</accession>
<dbReference type="VEuPathDB" id="FungiDB:AWRI3580_g3136"/>
<dbReference type="OrthoDB" id="2968323at2759"/>
<evidence type="ECO:0000256" key="5">
    <source>
        <dbReference type="ARBA" id="ARBA00023128"/>
    </source>
</evidence>
<evidence type="ECO:0000256" key="4">
    <source>
        <dbReference type="ARBA" id="ARBA00022946"/>
    </source>
</evidence>
<gene>
    <name evidence="7" type="ORF">AWRI3580_g3136</name>
</gene>
<dbReference type="GO" id="GO:0005739">
    <property type="term" value="C:mitochondrion"/>
    <property type="evidence" value="ECO:0007669"/>
    <property type="project" value="UniProtKB-SubCell"/>
</dbReference>
<dbReference type="InterPro" id="IPR051035">
    <property type="entry name" value="Mito_inheritance_9"/>
</dbReference>
<comment type="subcellular location">
    <subcellularLocation>
        <location evidence="1">Mitochondrion</location>
    </subcellularLocation>
</comment>
<keyword evidence="5" id="KW-0496">Mitochondrion</keyword>
<dbReference type="Proteomes" id="UP000095358">
    <property type="component" value="Unassembled WGS sequence"/>
</dbReference>
<protein>
    <recommendedName>
        <fullName evidence="3">Altered inheritance of mitochondria protein 9, mitochondrial</fullName>
    </recommendedName>
    <alternativeName>
        <fullName evidence="6">Found in mitochondrial proteome protein 29</fullName>
    </alternativeName>
</protein>